<dbReference type="Proteomes" id="UP000199207">
    <property type="component" value="Unassembled WGS sequence"/>
</dbReference>
<evidence type="ECO:0000313" key="4">
    <source>
        <dbReference type="Proteomes" id="UP000199207"/>
    </source>
</evidence>
<feature type="region of interest" description="Disordered" evidence="1">
    <location>
        <begin position="1"/>
        <end position="30"/>
    </location>
</feature>
<keyword evidence="4" id="KW-1185">Reference proteome</keyword>
<name>A0A1I1LX96_9ACTN</name>
<keyword evidence="2" id="KW-0472">Membrane</keyword>
<dbReference type="EMBL" id="FOLM01000005">
    <property type="protein sequence ID" value="SFC74080.1"/>
    <property type="molecule type" value="Genomic_DNA"/>
</dbReference>
<reference evidence="3 4" key="1">
    <citation type="submission" date="2016-10" db="EMBL/GenBank/DDBJ databases">
        <authorList>
            <person name="de Groot N.N."/>
        </authorList>
    </citation>
    <scope>NUCLEOTIDE SEQUENCE [LARGE SCALE GENOMIC DNA]</scope>
    <source>
        <strain evidence="3 4">CGMCC 4.5739</strain>
    </source>
</reference>
<proteinExistence type="predicted"/>
<evidence type="ECO:0000256" key="2">
    <source>
        <dbReference type="SAM" id="Phobius"/>
    </source>
</evidence>
<keyword evidence="2" id="KW-1133">Transmembrane helix</keyword>
<evidence type="ECO:0000313" key="3">
    <source>
        <dbReference type="EMBL" id="SFC74080.1"/>
    </source>
</evidence>
<feature type="transmembrane region" description="Helical" evidence="2">
    <location>
        <begin position="95"/>
        <end position="113"/>
    </location>
</feature>
<evidence type="ECO:0008006" key="5">
    <source>
        <dbReference type="Google" id="ProtNLM"/>
    </source>
</evidence>
<evidence type="ECO:0000256" key="1">
    <source>
        <dbReference type="SAM" id="MobiDB-lite"/>
    </source>
</evidence>
<dbReference type="STRING" id="910347.SAMN05421773_105300"/>
<feature type="transmembrane region" description="Helical" evidence="2">
    <location>
        <begin position="120"/>
        <end position="139"/>
    </location>
</feature>
<protein>
    <recommendedName>
        <fullName evidence="5">LPXTG-motif cell wall anchor domain-containing protein</fullName>
    </recommendedName>
</protein>
<accession>A0A1I1LX96</accession>
<feature type="transmembrane region" description="Helical" evidence="2">
    <location>
        <begin position="171"/>
        <end position="193"/>
    </location>
</feature>
<keyword evidence="2" id="KW-0812">Transmembrane</keyword>
<gene>
    <name evidence="3" type="ORF">SAMN05421773_105300</name>
</gene>
<organism evidence="3 4">
    <name type="scientific">Streptomyces aidingensis</name>
    <dbReference type="NCBI Taxonomy" id="910347"/>
    <lineage>
        <taxon>Bacteria</taxon>
        <taxon>Bacillati</taxon>
        <taxon>Actinomycetota</taxon>
        <taxon>Actinomycetes</taxon>
        <taxon>Kitasatosporales</taxon>
        <taxon>Streptomycetaceae</taxon>
        <taxon>Streptomyces</taxon>
    </lineage>
</organism>
<sequence>MRGPDPWAAPPPPAPGGATGLGGAGSGPGAGRPVSWGREILAGAVVMAAVAAAVGPVLGLLWERLAPRVRLLVGGDALYLENPESQQAIAGDGTFLLLGLGVGLAAGVGVFLLRRRSGVAETAGLALGAGLGAVLAWRLGELLEPDRDEIRELARRLGDGAVIDAPLELNALGALIGPAFGALLAHFLCMALWGPRDPVRRPPVFPRWG</sequence>
<dbReference type="AlphaFoldDB" id="A0A1I1LX96"/>
<feature type="transmembrane region" description="Helical" evidence="2">
    <location>
        <begin position="40"/>
        <end position="62"/>
    </location>
</feature>
<feature type="compositionally biased region" description="Gly residues" evidence="1">
    <location>
        <begin position="17"/>
        <end position="30"/>
    </location>
</feature>